<name>A0A5B7ITK5_PORTR</name>
<organism evidence="1 2">
    <name type="scientific">Portunus trituberculatus</name>
    <name type="common">Swimming crab</name>
    <name type="synonym">Neptunus trituberculatus</name>
    <dbReference type="NCBI Taxonomy" id="210409"/>
    <lineage>
        <taxon>Eukaryota</taxon>
        <taxon>Metazoa</taxon>
        <taxon>Ecdysozoa</taxon>
        <taxon>Arthropoda</taxon>
        <taxon>Crustacea</taxon>
        <taxon>Multicrustacea</taxon>
        <taxon>Malacostraca</taxon>
        <taxon>Eumalacostraca</taxon>
        <taxon>Eucarida</taxon>
        <taxon>Decapoda</taxon>
        <taxon>Pleocyemata</taxon>
        <taxon>Brachyura</taxon>
        <taxon>Eubrachyura</taxon>
        <taxon>Portunoidea</taxon>
        <taxon>Portunidae</taxon>
        <taxon>Portuninae</taxon>
        <taxon>Portunus</taxon>
    </lineage>
</organism>
<accession>A0A5B7ITK5</accession>
<evidence type="ECO:0000313" key="1">
    <source>
        <dbReference type="EMBL" id="MPC84976.1"/>
    </source>
</evidence>
<evidence type="ECO:0000313" key="2">
    <source>
        <dbReference type="Proteomes" id="UP000324222"/>
    </source>
</evidence>
<dbReference type="AlphaFoldDB" id="A0A5B7ITK5"/>
<proteinExistence type="predicted"/>
<comment type="caution">
    <text evidence="1">The sequence shown here is derived from an EMBL/GenBank/DDBJ whole genome shotgun (WGS) entry which is preliminary data.</text>
</comment>
<sequence>MSCTNTNTLLVTSHLNSRYIGFTTTTLSKRITAHLQDGAIRCNYVNEHGIVLKRKHKEQNAEILEKIRRQETQDDII</sequence>
<gene>
    <name evidence="1" type="ORF">E2C01_079732</name>
</gene>
<dbReference type="EMBL" id="VSRR010066977">
    <property type="protein sequence ID" value="MPC84976.1"/>
    <property type="molecule type" value="Genomic_DNA"/>
</dbReference>
<protein>
    <submittedName>
        <fullName evidence="1">Uncharacterized protein</fullName>
    </submittedName>
</protein>
<reference evidence="1 2" key="1">
    <citation type="submission" date="2019-05" db="EMBL/GenBank/DDBJ databases">
        <title>Another draft genome of Portunus trituberculatus and its Hox gene families provides insights of decapod evolution.</title>
        <authorList>
            <person name="Jeong J.-H."/>
            <person name="Song I."/>
            <person name="Kim S."/>
            <person name="Choi T."/>
            <person name="Kim D."/>
            <person name="Ryu S."/>
            <person name="Kim W."/>
        </authorList>
    </citation>
    <scope>NUCLEOTIDE SEQUENCE [LARGE SCALE GENOMIC DNA]</scope>
    <source>
        <tissue evidence="1">Muscle</tissue>
    </source>
</reference>
<dbReference type="Proteomes" id="UP000324222">
    <property type="component" value="Unassembled WGS sequence"/>
</dbReference>
<keyword evidence="2" id="KW-1185">Reference proteome</keyword>